<protein>
    <submittedName>
        <fullName evidence="3">Type IX secretion system membrane protein, PorP/SprF family</fullName>
    </submittedName>
</protein>
<dbReference type="RefSeq" id="WP_073125006.1">
    <property type="nucleotide sequence ID" value="NZ_FRAA01000009.1"/>
</dbReference>
<dbReference type="STRING" id="156994.SAMN04488028_109137"/>
<accession>A0A1M6VP96</accession>
<reference evidence="4" key="1">
    <citation type="submission" date="2016-11" db="EMBL/GenBank/DDBJ databases">
        <authorList>
            <person name="Varghese N."/>
            <person name="Submissions S."/>
        </authorList>
    </citation>
    <scope>NUCLEOTIDE SEQUENCE [LARGE SCALE GENOMIC DNA]</scope>
    <source>
        <strain evidence="4">DSM 26134</strain>
    </source>
</reference>
<dbReference type="Proteomes" id="UP000184474">
    <property type="component" value="Unassembled WGS sequence"/>
</dbReference>
<sequence>MKKITLSFLLLSFLVVGKISAQDQRVYSQFFMNPYVLNSGYVGSTGYSTLFGSYRQQWIGLDGAPAYAHVSFHTPLQNNLSIGGMAYNDQVGAITTSGAKVTGGYLLQLERKQFIRFGLSLGGGYTGYDVEAGNDPTLAKYAGTGTSYVTADLGVVYYYNDLNIGLSVPNLIGRDMVSPDGFSEIQLKPYENLLIQASYRYLLNKNLAIEPHVLYRFSTVNMPQFEVAAIAHIGHVVWAGLNYRQEYGIAALAGFKIQEQWAIGFSYEYGNTELAGYSSGTAEVSIGYNLGDKKKSQKQAQSFIQNFRRTKAQEDRAAQRRQQLAQQRAQQQREEEAVAVTTPAPTPATEEPVETPVQTEAEEATPAAEIAIVSETIDHSIPLKHRTNTAGEWEIGATYTQVRVDSSKISTVKWTDALTATPATSAELPPSTVRKGGHFLELPAGHHVVAGEFDDFQAAEDYSDEIFEMGYHGAIVGYVSKMKQYVVVVHKGATMRQAEEEQKVWSSRHNLDHVYILNVLN</sequence>
<keyword evidence="2" id="KW-0732">Signal</keyword>
<feature type="compositionally biased region" description="Low complexity" evidence="1">
    <location>
        <begin position="320"/>
        <end position="330"/>
    </location>
</feature>
<evidence type="ECO:0000313" key="4">
    <source>
        <dbReference type="Proteomes" id="UP000184474"/>
    </source>
</evidence>
<feature type="region of interest" description="Disordered" evidence="1">
    <location>
        <begin position="310"/>
        <end position="357"/>
    </location>
</feature>
<dbReference type="Pfam" id="PF11751">
    <property type="entry name" value="PorP_SprF"/>
    <property type="match status" value="1"/>
</dbReference>
<evidence type="ECO:0000313" key="3">
    <source>
        <dbReference type="EMBL" id="SHK83387.1"/>
    </source>
</evidence>
<dbReference type="AlphaFoldDB" id="A0A1M6VP96"/>
<organism evidence="3 4">
    <name type="scientific">Reichenbachiella agariperforans</name>
    <dbReference type="NCBI Taxonomy" id="156994"/>
    <lineage>
        <taxon>Bacteria</taxon>
        <taxon>Pseudomonadati</taxon>
        <taxon>Bacteroidota</taxon>
        <taxon>Cytophagia</taxon>
        <taxon>Cytophagales</taxon>
        <taxon>Reichenbachiellaceae</taxon>
        <taxon>Reichenbachiella</taxon>
    </lineage>
</organism>
<feature type="compositionally biased region" description="Low complexity" evidence="1">
    <location>
        <begin position="338"/>
        <end position="357"/>
    </location>
</feature>
<dbReference type="NCBIfam" id="TIGR03519">
    <property type="entry name" value="T9SS_PorP_fam"/>
    <property type="match status" value="1"/>
</dbReference>
<evidence type="ECO:0000256" key="2">
    <source>
        <dbReference type="SAM" id="SignalP"/>
    </source>
</evidence>
<proteinExistence type="predicted"/>
<dbReference type="InterPro" id="IPR019861">
    <property type="entry name" value="PorP/SprF_Bacteroidetes"/>
</dbReference>
<dbReference type="EMBL" id="FRAA01000009">
    <property type="protein sequence ID" value="SHK83387.1"/>
    <property type="molecule type" value="Genomic_DNA"/>
</dbReference>
<feature type="chain" id="PRO_5012906787" evidence="2">
    <location>
        <begin position="22"/>
        <end position="521"/>
    </location>
</feature>
<feature type="signal peptide" evidence="2">
    <location>
        <begin position="1"/>
        <end position="21"/>
    </location>
</feature>
<evidence type="ECO:0000256" key="1">
    <source>
        <dbReference type="SAM" id="MobiDB-lite"/>
    </source>
</evidence>
<keyword evidence="4" id="KW-1185">Reference proteome</keyword>
<name>A0A1M6VP96_REIAG</name>
<gene>
    <name evidence="3" type="ORF">SAMN04488028_109137</name>
</gene>